<reference evidence="1 2" key="1">
    <citation type="submission" date="2018-09" db="EMBL/GenBank/DDBJ databases">
        <title>Characterization of the phylogenetic diversity of five novel species belonging to the genus Bifidobacterium.</title>
        <authorList>
            <person name="Lugli G.A."/>
            <person name="Duranti S."/>
            <person name="Milani C."/>
        </authorList>
    </citation>
    <scope>NUCLEOTIDE SEQUENCE [LARGE SCALE GENOMIC DNA]</scope>
    <source>
        <strain evidence="1 2">2028B</strain>
    </source>
</reference>
<name>A0A430FIA0_9BIFI</name>
<gene>
    <name evidence="1" type="ORF">D2E23_0166</name>
</gene>
<dbReference type="OrthoDB" id="1093513at2"/>
<dbReference type="RefSeq" id="WP_126029123.1">
    <property type="nucleotide sequence ID" value="NZ_QXGJ01000001.1"/>
</dbReference>
<sequence length="234" mass="27004">MAVSNTVQRDPRDIEREFESLFAIMRRPSFRTGSDTAGEPANYIYAYPPVKELEVERRTDQLANRLRSMTMPSPAETAPGVLIIDLYETAIQVLRDSRIFERVLRKEPRLHRASPDGEIPDMFTQSLIDKLSPDKDDLMDSIAEQYRQAREHKQGDIVFITGVGKVYPYIRTHILMERIQLVFEQTRPVVLFFPGTYAKTASTVSTMRLFDRLESSNYYRAFSLNAMEDPLADE</sequence>
<accession>A0A430FIA0</accession>
<keyword evidence="2" id="KW-1185">Reference proteome</keyword>
<evidence type="ECO:0008006" key="3">
    <source>
        <dbReference type="Google" id="ProtNLM"/>
    </source>
</evidence>
<organism evidence="1 2">
    <name type="scientific">Bifidobacterium callimiconis</name>
    <dbReference type="NCBI Taxonomy" id="2306973"/>
    <lineage>
        <taxon>Bacteria</taxon>
        <taxon>Bacillati</taxon>
        <taxon>Actinomycetota</taxon>
        <taxon>Actinomycetes</taxon>
        <taxon>Bifidobacteriales</taxon>
        <taxon>Bifidobacteriaceae</taxon>
        <taxon>Bifidobacterium</taxon>
    </lineage>
</organism>
<evidence type="ECO:0000313" key="1">
    <source>
        <dbReference type="EMBL" id="RSX52438.1"/>
    </source>
</evidence>
<proteinExistence type="predicted"/>
<protein>
    <recommendedName>
        <fullName evidence="3">DUF1788 domain-containing protein</fullName>
    </recommendedName>
</protein>
<dbReference type="InterPro" id="IPR014858">
    <property type="entry name" value="BrxB"/>
</dbReference>
<dbReference type="EMBL" id="QXGJ01000001">
    <property type="protein sequence ID" value="RSX52438.1"/>
    <property type="molecule type" value="Genomic_DNA"/>
</dbReference>
<dbReference type="Proteomes" id="UP000288607">
    <property type="component" value="Unassembled WGS sequence"/>
</dbReference>
<dbReference type="Pfam" id="PF08747">
    <property type="entry name" value="BrxB"/>
    <property type="match status" value="1"/>
</dbReference>
<comment type="caution">
    <text evidence="1">The sequence shown here is derived from an EMBL/GenBank/DDBJ whole genome shotgun (WGS) entry which is preliminary data.</text>
</comment>
<evidence type="ECO:0000313" key="2">
    <source>
        <dbReference type="Proteomes" id="UP000288607"/>
    </source>
</evidence>
<dbReference type="AlphaFoldDB" id="A0A430FIA0"/>